<keyword evidence="3" id="KW-0119">Carbohydrate metabolism</keyword>
<dbReference type="EMBL" id="JACCCV010000001">
    <property type="protein sequence ID" value="NYF50804.1"/>
    <property type="molecule type" value="Genomic_DNA"/>
</dbReference>
<name>A0A7Y9T3W7_9BACT</name>
<dbReference type="Gene3D" id="2.60.40.10">
    <property type="entry name" value="Immunoglobulins"/>
    <property type="match status" value="1"/>
</dbReference>
<dbReference type="PROSITE" id="PS51820">
    <property type="entry name" value="PA14"/>
    <property type="match status" value="1"/>
</dbReference>
<dbReference type="Pfam" id="PF00933">
    <property type="entry name" value="Glyco_hydro_3"/>
    <property type="match status" value="1"/>
</dbReference>
<proteinExistence type="inferred from homology"/>
<dbReference type="InterPro" id="IPR037524">
    <property type="entry name" value="PA14/GLEYA"/>
</dbReference>
<dbReference type="AlphaFoldDB" id="A0A7Y9T3W7"/>
<dbReference type="InterPro" id="IPR036962">
    <property type="entry name" value="Glyco_hydro_3_N_sf"/>
</dbReference>
<dbReference type="InterPro" id="IPR001764">
    <property type="entry name" value="Glyco_hydro_3_N"/>
</dbReference>
<evidence type="ECO:0000256" key="3">
    <source>
        <dbReference type="ARBA" id="ARBA00023277"/>
    </source>
</evidence>
<dbReference type="Gene3D" id="3.20.20.300">
    <property type="entry name" value="Glycoside hydrolase, family 3, N-terminal domain"/>
    <property type="match status" value="1"/>
</dbReference>
<dbReference type="PANTHER" id="PTHR42715">
    <property type="entry name" value="BETA-GLUCOSIDASE"/>
    <property type="match status" value="1"/>
</dbReference>
<dbReference type="Gene3D" id="3.40.50.1700">
    <property type="entry name" value="Glycoside hydrolase family 3 C-terminal domain"/>
    <property type="match status" value="1"/>
</dbReference>
<dbReference type="SUPFAM" id="SSF51445">
    <property type="entry name" value="(Trans)glycosidases"/>
    <property type="match status" value="1"/>
</dbReference>
<dbReference type="InterPro" id="IPR013783">
    <property type="entry name" value="Ig-like_fold"/>
</dbReference>
<evidence type="ECO:0000313" key="6">
    <source>
        <dbReference type="EMBL" id="NYF50804.1"/>
    </source>
</evidence>
<dbReference type="Gene3D" id="2.60.120.260">
    <property type="entry name" value="Galactose-binding domain-like"/>
    <property type="match status" value="1"/>
</dbReference>
<dbReference type="GO" id="GO:0008422">
    <property type="term" value="F:beta-glucosidase activity"/>
    <property type="evidence" value="ECO:0007669"/>
    <property type="project" value="UniProtKB-EC"/>
</dbReference>
<dbReference type="InterPro" id="IPR036881">
    <property type="entry name" value="Glyco_hydro_3_C_sf"/>
</dbReference>
<dbReference type="InterPro" id="IPR050288">
    <property type="entry name" value="Cellulose_deg_GH3"/>
</dbReference>
<dbReference type="SUPFAM" id="SSF52279">
    <property type="entry name" value="Beta-D-glucan exohydrolase, C-terminal domain"/>
    <property type="match status" value="1"/>
</dbReference>
<feature type="domain" description="PA14" evidence="5">
    <location>
        <begin position="408"/>
        <end position="562"/>
    </location>
</feature>
<dbReference type="Proteomes" id="UP000534186">
    <property type="component" value="Unassembled WGS sequence"/>
</dbReference>
<evidence type="ECO:0000256" key="4">
    <source>
        <dbReference type="RuleBase" id="RU361161"/>
    </source>
</evidence>
<dbReference type="InterPro" id="IPR011658">
    <property type="entry name" value="PA14_dom"/>
</dbReference>
<comment type="similarity">
    <text evidence="1 4">Belongs to the glycosyl hydrolase 3 family.</text>
</comment>
<dbReference type="PRINTS" id="PR00133">
    <property type="entry name" value="GLHYDRLASE3"/>
</dbReference>
<dbReference type="InterPro" id="IPR026891">
    <property type="entry name" value="Fn3-like"/>
</dbReference>
<dbReference type="Pfam" id="PF14310">
    <property type="entry name" value="Fn3-like"/>
    <property type="match status" value="1"/>
</dbReference>
<keyword evidence="4 6" id="KW-0326">Glycosidase</keyword>
<dbReference type="InterPro" id="IPR017853">
    <property type="entry name" value="GH"/>
</dbReference>
<protein>
    <submittedName>
        <fullName evidence="6">Beta-glucosidase</fullName>
        <ecNumber evidence="6">3.2.1.21</ecNumber>
    </submittedName>
</protein>
<keyword evidence="2 4" id="KW-0378">Hydrolase</keyword>
<dbReference type="PANTHER" id="PTHR42715:SF10">
    <property type="entry name" value="BETA-GLUCOSIDASE"/>
    <property type="match status" value="1"/>
</dbReference>
<dbReference type="Pfam" id="PF01915">
    <property type="entry name" value="Glyco_hydro_3_C"/>
    <property type="match status" value="1"/>
</dbReference>
<evidence type="ECO:0000313" key="7">
    <source>
        <dbReference type="Proteomes" id="UP000534186"/>
    </source>
</evidence>
<dbReference type="InterPro" id="IPR002772">
    <property type="entry name" value="Glyco_hydro_3_C"/>
</dbReference>
<dbReference type="EC" id="3.2.1.21" evidence="6"/>
<evidence type="ECO:0000259" key="5">
    <source>
        <dbReference type="PROSITE" id="PS51820"/>
    </source>
</evidence>
<gene>
    <name evidence="6" type="ORF">HDF12_001169</name>
</gene>
<reference evidence="6 7" key="1">
    <citation type="submission" date="2020-07" db="EMBL/GenBank/DDBJ databases">
        <title>Genomic Encyclopedia of Type Strains, Phase IV (KMG-V): Genome sequencing to study the core and pangenomes of soil and plant-associated prokaryotes.</title>
        <authorList>
            <person name="Whitman W."/>
        </authorList>
    </citation>
    <scope>NUCLEOTIDE SEQUENCE [LARGE SCALE GENOMIC DNA]</scope>
    <source>
        <strain evidence="6 7">M8UP30</strain>
    </source>
</reference>
<evidence type="ECO:0000256" key="1">
    <source>
        <dbReference type="ARBA" id="ARBA00005336"/>
    </source>
</evidence>
<dbReference type="Pfam" id="PF07691">
    <property type="entry name" value="PA14"/>
    <property type="match status" value="1"/>
</dbReference>
<dbReference type="GO" id="GO:0005975">
    <property type="term" value="P:carbohydrate metabolic process"/>
    <property type="evidence" value="ECO:0007669"/>
    <property type="project" value="InterPro"/>
</dbReference>
<comment type="caution">
    <text evidence="6">The sequence shown here is derived from an EMBL/GenBank/DDBJ whole genome shotgun (WGS) entry which is preliminary data.</text>
</comment>
<dbReference type="InterPro" id="IPR019800">
    <property type="entry name" value="Glyco_hydro_3_AS"/>
</dbReference>
<dbReference type="SMART" id="SM01217">
    <property type="entry name" value="Fn3_like"/>
    <property type="match status" value="1"/>
</dbReference>
<dbReference type="PROSITE" id="PS00775">
    <property type="entry name" value="GLYCOSYL_HYDROL_F3"/>
    <property type="match status" value="1"/>
</dbReference>
<accession>A0A7Y9T3W7</accession>
<evidence type="ECO:0000256" key="2">
    <source>
        <dbReference type="ARBA" id="ARBA00022801"/>
    </source>
</evidence>
<dbReference type="FunFam" id="2.60.40.10:FF:000495">
    <property type="entry name" value="Periplasmic beta-glucosidase"/>
    <property type="match status" value="1"/>
</dbReference>
<organism evidence="6 7">
    <name type="scientific">Tunturiibacter lichenicola</name>
    <dbReference type="NCBI Taxonomy" id="2051959"/>
    <lineage>
        <taxon>Bacteria</taxon>
        <taxon>Pseudomonadati</taxon>
        <taxon>Acidobacteriota</taxon>
        <taxon>Terriglobia</taxon>
        <taxon>Terriglobales</taxon>
        <taxon>Acidobacteriaceae</taxon>
        <taxon>Tunturiibacter</taxon>
    </lineage>
</organism>
<sequence>MAAFSQAPAPDSHAMEARVNDLLERMTTDEKIDLISGDTPFRTHAIARLNIPYFQMADGPVGAHIPAPTIAYAAGIGLAATWDPELAERLGRELGRDARSRGAVFLLGPGVNIYRAPMNGRNFEYFGEDPFLAGRMAVGYIRGVQSEGVAATVKHYLGNNSEYLRYDSDSVIDERTLREIYMPAFEAAVKEAHVGAVMDGYNITNGDHMTQNRPLDLEVLKQQWQFPGVLMSDWTSVHDTVAAANAGLDLEMPFEVYFSREKIKQHLANGTISETTLDDKVRRILRVAATFGWLDHPAKDLGIPRYNLQGRAVSLQAALEGTVLLQNTANLLPLDRTKVQTIAVIGPTAAQTLTTGGGSGEVVSFANTNLITGISNIFGGEKKTLYARGMYTLDQFARLTHFTTTSDGEQAGLTVEHYSQLNLQGPVRSTTIEPVAIVPGSAHRRPEEQEINAFYSHKGSDFVVPSESDRWTGYYTPEQAGLHAVFVHTDGRFRLYIDDRLTFDNVTIPKYILNQTTVDLTKVSHKVVLEVYAQRRASSIGVSMGIVSLATIVDPDAIKMAQMADVVVLAVGFDNTSESEGGDRSFELPLGQQELIEQVAAVNKNTIVAITAGGSVDVLPWKDKVRSILATWYSGEEGGDAFARLLFGDVNPSGHLPISWERRIADNPSFAHYYPDPGTNRIVYREGIFVGYRGYEHSGTAPLFPFGYGLSYTTFAMSNLKTTSNADGHVLASFDVENTGRVAGATVAQLYVSQKNPSVPRPAEELKGFSRVELGPGERKHVTVELDPRSFAYFDTKAGDWQADAGSYTLSLGNSVNEILAKTLVQLSRTLHIGVAEQIASPAPN</sequence>